<dbReference type="GO" id="GO:0016491">
    <property type="term" value="F:oxidoreductase activity"/>
    <property type="evidence" value="ECO:0007669"/>
    <property type="project" value="UniProtKB-KW"/>
</dbReference>
<dbReference type="GO" id="GO:0046872">
    <property type="term" value="F:metal ion binding"/>
    <property type="evidence" value="ECO:0007669"/>
    <property type="project" value="UniProtKB-KW"/>
</dbReference>
<dbReference type="Pfam" id="PF00970">
    <property type="entry name" value="FAD_binding_6"/>
    <property type="match status" value="1"/>
</dbReference>
<feature type="domain" description="FAD-binding FR-type" evidence="10">
    <location>
        <begin position="1"/>
        <end position="105"/>
    </location>
</feature>
<proteinExistence type="predicted"/>
<dbReference type="Gene3D" id="3.10.20.30">
    <property type="match status" value="1"/>
</dbReference>
<accession>A0A1H2Y055</accession>
<dbReference type="CDD" id="cd06214">
    <property type="entry name" value="PA_degradation_oxidoreductase_like"/>
    <property type="match status" value="1"/>
</dbReference>
<reference evidence="11 12" key="1">
    <citation type="submission" date="2016-10" db="EMBL/GenBank/DDBJ databases">
        <authorList>
            <person name="Varghese N."/>
            <person name="Submissions S."/>
        </authorList>
    </citation>
    <scope>NUCLEOTIDE SEQUENCE [LARGE SCALE GENOMIC DNA]</scope>
    <source>
        <strain evidence="11 12">DSM 11449</strain>
    </source>
</reference>
<organism evidence="11 12">
    <name type="scientific">Capnocytophaga granulosa</name>
    <dbReference type="NCBI Taxonomy" id="45242"/>
    <lineage>
        <taxon>Bacteria</taxon>
        <taxon>Pseudomonadati</taxon>
        <taxon>Bacteroidota</taxon>
        <taxon>Flavobacteriia</taxon>
        <taxon>Flavobacteriales</taxon>
        <taxon>Flavobacteriaceae</taxon>
        <taxon>Capnocytophaga</taxon>
    </lineage>
</organism>
<gene>
    <name evidence="11" type="ORF">SAMN05444420_10645</name>
</gene>
<dbReference type="GO" id="GO:0051537">
    <property type="term" value="F:2 iron, 2 sulfur cluster binding"/>
    <property type="evidence" value="ECO:0007669"/>
    <property type="project" value="UniProtKB-KW"/>
</dbReference>
<keyword evidence="6" id="KW-0560">Oxidoreductase</keyword>
<feature type="domain" description="2Fe-2S ferredoxin-type" evidence="9">
    <location>
        <begin position="252"/>
        <end position="341"/>
    </location>
</feature>
<keyword evidence="5" id="KW-0274">FAD</keyword>
<evidence type="ECO:0000256" key="8">
    <source>
        <dbReference type="ARBA" id="ARBA00023014"/>
    </source>
</evidence>
<protein>
    <submittedName>
        <fullName evidence="11">Ring-1,2-phenylacetyl-CoA epoxidase subunit PaaE</fullName>
    </submittedName>
</protein>
<dbReference type="InterPro" id="IPR001433">
    <property type="entry name" value="OxRdtase_FAD/NAD-bd"/>
</dbReference>
<dbReference type="InterPro" id="IPR001709">
    <property type="entry name" value="Flavoprot_Pyr_Nucl_cyt_Rdtase"/>
</dbReference>
<dbReference type="OrthoDB" id="9789468at2"/>
<keyword evidence="8" id="KW-0411">Iron-sulfur</keyword>
<keyword evidence="12" id="KW-1185">Reference proteome</keyword>
<dbReference type="PRINTS" id="PR00371">
    <property type="entry name" value="FPNCR"/>
</dbReference>
<dbReference type="InterPro" id="IPR006058">
    <property type="entry name" value="2Fe2S_fd_BS"/>
</dbReference>
<keyword evidence="3" id="KW-0001">2Fe-2S</keyword>
<evidence type="ECO:0000256" key="4">
    <source>
        <dbReference type="ARBA" id="ARBA00022723"/>
    </source>
</evidence>
<keyword evidence="4" id="KW-0479">Metal-binding</keyword>
<evidence type="ECO:0000256" key="1">
    <source>
        <dbReference type="ARBA" id="ARBA00001974"/>
    </source>
</evidence>
<dbReference type="Gene3D" id="3.40.50.80">
    <property type="entry name" value="Nucleotide-binding domain of ferredoxin-NADP reductase (FNR) module"/>
    <property type="match status" value="1"/>
</dbReference>
<evidence type="ECO:0000259" key="10">
    <source>
        <dbReference type="PROSITE" id="PS51384"/>
    </source>
</evidence>
<dbReference type="PANTHER" id="PTHR47354:SF8">
    <property type="entry name" value="1,2-PHENYLACETYL-COA EPOXIDASE, SUBUNIT E"/>
    <property type="match status" value="1"/>
</dbReference>
<keyword evidence="7" id="KW-0408">Iron</keyword>
<dbReference type="PANTHER" id="PTHR47354">
    <property type="entry name" value="NADH OXIDOREDUCTASE HCR"/>
    <property type="match status" value="1"/>
</dbReference>
<dbReference type="Pfam" id="PF00111">
    <property type="entry name" value="Fer2"/>
    <property type="match status" value="1"/>
</dbReference>
<dbReference type="EMBL" id="FNND01000006">
    <property type="protein sequence ID" value="SDW97979.1"/>
    <property type="molecule type" value="Genomic_DNA"/>
</dbReference>
<dbReference type="InterPro" id="IPR001041">
    <property type="entry name" value="2Fe-2S_ferredoxin-type"/>
</dbReference>
<dbReference type="PROSITE" id="PS51384">
    <property type="entry name" value="FAD_FR"/>
    <property type="match status" value="1"/>
</dbReference>
<dbReference type="Gene3D" id="2.40.30.10">
    <property type="entry name" value="Translation factors"/>
    <property type="match status" value="1"/>
</dbReference>
<dbReference type="InterPro" id="IPR017938">
    <property type="entry name" value="Riboflavin_synthase-like_b-brl"/>
</dbReference>
<dbReference type="AlphaFoldDB" id="A0A1H2Y055"/>
<evidence type="ECO:0000256" key="2">
    <source>
        <dbReference type="ARBA" id="ARBA00022630"/>
    </source>
</evidence>
<dbReference type="Pfam" id="PF00175">
    <property type="entry name" value="NAD_binding_1"/>
    <property type="match status" value="1"/>
</dbReference>
<dbReference type="SUPFAM" id="SSF54292">
    <property type="entry name" value="2Fe-2S ferredoxin-like"/>
    <property type="match status" value="1"/>
</dbReference>
<comment type="cofactor">
    <cofactor evidence="1">
        <name>FAD</name>
        <dbReference type="ChEBI" id="CHEBI:57692"/>
    </cofactor>
</comment>
<name>A0A1H2Y055_9FLAO</name>
<evidence type="ECO:0000313" key="12">
    <source>
        <dbReference type="Proteomes" id="UP000182771"/>
    </source>
</evidence>
<evidence type="ECO:0000259" key="9">
    <source>
        <dbReference type="PROSITE" id="PS51085"/>
    </source>
</evidence>
<comment type="caution">
    <text evidence="11">The sequence shown here is derived from an EMBL/GenBank/DDBJ whole genome shotgun (WGS) entry which is preliminary data.</text>
</comment>
<dbReference type="InterPro" id="IPR036010">
    <property type="entry name" value="2Fe-2S_ferredoxin-like_sf"/>
</dbReference>
<dbReference type="InterPro" id="IPR017927">
    <property type="entry name" value="FAD-bd_FR_type"/>
</dbReference>
<dbReference type="GO" id="GO:0050660">
    <property type="term" value="F:flavin adenine dinucleotide binding"/>
    <property type="evidence" value="ECO:0007669"/>
    <property type="project" value="TreeGrafter"/>
</dbReference>
<dbReference type="RefSeq" id="WP_016419195.1">
    <property type="nucleotide sequence ID" value="NZ_FNND01000006.1"/>
</dbReference>
<dbReference type="InterPro" id="IPR012675">
    <property type="entry name" value="Beta-grasp_dom_sf"/>
</dbReference>
<dbReference type="SUPFAM" id="SSF63380">
    <property type="entry name" value="Riboflavin synthase domain-like"/>
    <property type="match status" value="1"/>
</dbReference>
<dbReference type="InterPro" id="IPR039261">
    <property type="entry name" value="FNR_nucleotide-bd"/>
</dbReference>
<dbReference type="SUPFAM" id="SSF52343">
    <property type="entry name" value="Ferredoxin reductase-like, C-terminal NADP-linked domain"/>
    <property type="match status" value="1"/>
</dbReference>
<keyword evidence="2" id="KW-0285">Flavoprotein</keyword>
<dbReference type="InterPro" id="IPR050415">
    <property type="entry name" value="MRET"/>
</dbReference>
<dbReference type="PRINTS" id="PR00406">
    <property type="entry name" value="CYTB5RDTASE"/>
</dbReference>
<evidence type="ECO:0000256" key="5">
    <source>
        <dbReference type="ARBA" id="ARBA00022827"/>
    </source>
</evidence>
<evidence type="ECO:0000256" key="7">
    <source>
        <dbReference type="ARBA" id="ARBA00023004"/>
    </source>
</evidence>
<dbReference type="CDD" id="cd00207">
    <property type="entry name" value="fer2"/>
    <property type="match status" value="1"/>
</dbReference>
<dbReference type="PROSITE" id="PS00197">
    <property type="entry name" value="2FE2S_FER_1"/>
    <property type="match status" value="1"/>
</dbReference>
<evidence type="ECO:0000256" key="3">
    <source>
        <dbReference type="ARBA" id="ARBA00022714"/>
    </source>
</evidence>
<dbReference type="InterPro" id="IPR008333">
    <property type="entry name" value="Cbr1-like_FAD-bd_dom"/>
</dbReference>
<sequence>MKSVSLTVSQIERLTAESVKISFEIPQKDRFSFDFFAGQFVALQQEINGEQVRRAYSICSSPYEPLLSVGIKQIPGGRFSTFACQQLKEGDQLEVFPPEGKFAYIPEISPENLGLFAAGSGITPMLSIIKVALEKTQCKILLVYGNRTPETTMFLSDIEALKAQYPDRLLVQYVYSKTQQEGALSGHIDPPMVEQLLKETYKEVNFGRFYICGPQAMVEAVRDRLQKDYDKKKIHTELFTVTDSKKQYTGTTEITVRIGGEEKTFTIERKQNILSELLAKGLDVSYSCLTGACSSCIGKVTEGSAEMDNNQILIEREVKEGKILTCQAHPTCDHMRLEFNY</sequence>
<dbReference type="Proteomes" id="UP000182771">
    <property type="component" value="Unassembled WGS sequence"/>
</dbReference>
<evidence type="ECO:0000256" key="6">
    <source>
        <dbReference type="ARBA" id="ARBA00023002"/>
    </source>
</evidence>
<dbReference type="PROSITE" id="PS51085">
    <property type="entry name" value="2FE2S_FER_2"/>
    <property type="match status" value="1"/>
</dbReference>
<dbReference type="GeneID" id="85018282"/>
<evidence type="ECO:0000313" key="11">
    <source>
        <dbReference type="EMBL" id="SDW97979.1"/>
    </source>
</evidence>